<keyword evidence="5" id="KW-1185">Reference proteome</keyword>
<dbReference type="SMART" id="SM00497">
    <property type="entry name" value="IENR1"/>
    <property type="match status" value="2"/>
</dbReference>
<dbReference type="SUPFAM" id="SSF82771">
    <property type="entry name" value="GIY-YIG endonuclease"/>
    <property type="match status" value="1"/>
</dbReference>
<reference evidence="4" key="1">
    <citation type="journal article" date="2023" name="bioRxiv">
        <title>Novel crAssphage isolates exhibit conserved gene order and purifying selection of the host specificity protein.</title>
        <authorList>
            <person name="Papudeshi B."/>
            <person name="Vega A.A."/>
            <person name="Souza C."/>
            <person name="Giles S.K."/>
            <person name="Mallawaarachchi V."/>
            <person name="Roach M.J."/>
            <person name="An M."/>
            <person name="Jacobson N."/>
            <person name="McNair K."/>
            <person name="Mora M.F."/>
            <person name="Pastrana K."/>
            <person name="Leigh C."/>
            <person name="Cram C."/>
            <person name="Plewa W.S."/>
            <person name="Grigson S.R."/>
            <person name="Bouras G."/>
            <person name="Decewicz P."/>
            <person name="Luque A."/>
            <person name="Droit L."/>
            <person name="Handley S.A."/>
            <person name="Segall A.M."/>
            <person name="Dinsdale E.A."/>
            <person name="Edwards R.A."/>
        </authorList>
    </citation>
    <scope>NUCLEOTIDE SEQUENCE</scope>
    <source>
        <strain evidence="4">Bc03</strain>
    </source>
</reference>
<evidence type="ECO:0000313" key="4">
    <source>
        <dbReference type="EMBL" id="WEY17583.1"/>
    </source>
</evidence>
<keyword evidence="4" id="KW-0255">Endonuclease</keyword>
<dbReference type="GO" id="GO:0004519">
    <property type="term" value="F:endonuclease activity"/>
    <property type="evidence" value="ECO:0007669"/>
    <property type="project" value="UniProtKB-KW"/>
</dbReference>
<evidence type="ECO:0000313" key="5">
    <source>
        <dbReference type="Proteomes" id="UP001225300"/>
    </source>
</evidence>
<feature type="domain" description="GIY-YIG" evidence="3">
    <location>
        <begin position="9"/>
        <end position="95"/>
    </location>
</feature>
<dbReference type="SMART" id="SM00465">
    <property type="entry name" value="GIYc"/>
    <property type="match status" value="1"/>
</dbReference>
<dbReference type="InterPro" id="IPR035901">
    <property type="entry name" value="GIY-YIG_endonuc_sf"/>
</dbReference>
<accession>A0AAF0DNP1</accession>
<dbReference type="CDD" id="cd10437">
    <property type="entry name" value="GIY-YIG_HE_I-TevI_like"/>
    <property type="match status" value="1"/>
</dbReference>
<dbReference type="InterPro" id="IPR000305">
    <property type="entry name" value="GIY-YIG_endonuc"/>
</dbReference>
<organism evidence="4 5">
    <name type="scientific">Kolpuevirus sp. 'frurule'</name>
    <dbReference type="NCBI Taxonomy" id="3028514"/>
    <lineage>
        <taxon>Viruses</taxon>
        <taxon>Duplodnaviria</taxon>
        <taxon>Heunggongvirae</taxon>
        <taxon>Uroviricota</taxon>
        <taxon>Caudoviricetes</taxon>
        <taxon>Crassvirales</taxon>
        <taxon>Steigviridae</taxon>
        <taxon>Asinivirinae</taxon>
        <taxon>Kolpuevirus</taxon>
    </lineage>
</organism>
<dbReference type="SUPFAM" id="SSF64496">
    <property type="entry name" value="DNA-binding domain of intron-encoded endonucleases"/>
    <property type="match status" value="1"/>
</dbReference>
<proteinExistence type="predicted"/>
<keyword evidence="2" id="KW-0460">Magnesium</keyword>
<evidence type="ECO:0000256" key="2">
    <source>
        <dbReference type="ARBA" id="ARBA00022842"/>
    </source>
</evidence>
<keyword evidence="4" id="KW-0540">Nuclease</keyword>
<dbReference type="Proteomes" id="UP001225300">
    <property type="component" value="Segment"/>
</dbReference>
<keyword evidence="4" id="KW-0378">Hydrolase</keyword>
<dbReference type="InterPro" id="IPR036388">
    <property type="entry name" value="WH-like_DNA-bd_sf"/>
</dbReference>
<dbReference type="NCBIfam" id="TIGR01453">
    <property type="entry name" value="grpIintron_endo"/>
    <property type="match status" value="1"/>
</dbReference>
<evidence type="ECO:0000256" key="1">
    <source>
        <dbReference type="ARBA" id="ARBA00001946"/>
    </source>
</evidence>
<dbReference type="Gene3D" id="3.40.1440.10">
    <property type="entry name" value="GIY-YIG endonuclease"/>
    <property type="match status" value="1"/>
</dbReference>
<dbReference type="PROSITE" id="PS50164">
    <property type="entry name" value="GIY_YIG"/>
    <property type="match status" value="1"/>
</dbReference>
<evidence type="ECO:0000259" key="3">
    <source>
        <dbReference type="PROSITE" id="PS50164"/>
    </source>
</evidence>
<dbReference type="Gene3D" id="1.10.10.10">
    <property type="entry name" value="Winged helix-like DNA-binding domain superfamily/Winged helix DNA-binding domain"/>
    <property type="match status" value="1"/>
</dbReference>
<dbReference type="InterPro" id="IPR003647">
    <property type="entry name" value="Intron_nuc_1_rpt"/>
</dbReference>
<name>A0AAF0DNP1_9CAUD</name>
<dbReference type="Pfam" id="PF01541">
    <property type="entry name" value="GIY-YIG"/>
    <property type="match status" value="1"/>
</dbReference>
<dbReference type="EMBL" id="OQ198718">
    <property type="protein sequence ID" value="WEY17583.1"/>
    <property type="molecule type" value="Genomic_DNA"/>
</dbReference>
<comment type="cofactor">
    <cofactor evidence="1">
        <name>Mg(2+)</name>
        <dbReference type="ChEBI" id="CHEBI:18420"/>
    </cofactor>
</comment>
<dbReference type="Pfam" id="PF07453">
    <property type="entry name" value="NUMOD1"/>
    <property type="match status" value="1"/>
</dbReference>
<sequence length="252" mass="29805">MKAITNNLKFSGIYCIVNICNGKRYIGSSNNIRTRLWKHRALLRHNKHENPHLQNAWNKYGENNFDYYVVEKCDVEVLLNREQYYIDTMRPEYNINLTTNRPPMTPETRIKQSITRKIRMASGEIPITNNKHVYQYSLDGVFIAEYPSIRRAARDNNIYTTQIYDNLIGKYNQGGGYQWSYTKEEKLNKYIKNTSKPNRVKVIVYNDTEYYEFSGYKECASYFGVHPVSVGNAIQHHRKFKYKYMIKSQTAV</sequence>
<dbReference type="InterPro" id="IPR010896">
    <property type="entry name" value="NUMOD1"/>
</dbReference>
<protein>
    <submittedName>
        <fullName evidence="4">GIY endonuclease</fullName>
    </submittedName>
</protein>
<dbReference type="InterPro" id="IPR006350">
    <property type="entry name" value="Intron_endoG1"/>
</dbReference>